<organism evidence="2 3">
    <name type="scientific">Liparis tanakae</name>
    <name type="common">Tanaka's snailfish</name>
    <dbReference type="NCBI Taxonomy" id="230148"/>
    <lineage>
        <taxon>Eukaryota</taxon>
        <taxon>Metazoa</taxon>
        <taxon>Chordata</taxon>
        <taxon>Craniata</taxon>
        <taxon>Vertebrata</taxon>
        <taxon>Euteleostomi</taxon>
        <taxon>Actinopterygii</taxon>
        <taxon>Neopterygii</taxon>
        <taxon>Teleostei</taxon>
        <taxon>Neoteleostei</taxon>
        <taxon>Acanthomorphata</taxon>
        <taxon>Eupercaria</taxon>
        <taxon>Perciformes</taxon>
        <taxon>Cottioidei</taxon>
        <taxon>Cottales</taxon>
        <taxon>Liparidae</taxon>
        <taxon>Liparis</taxon>
    </lineage>
</organism>
<protein>
    <submittedName>
        <fullName evidence="2">Uncharacterized protein</fullName>
    </submittedName>
</protein>
<dbReference type="Proteomes" id="UP000314294">
    <property type="component" value="Unassembled WGS sequence"/>
</dbReference>
<evidence type="ECO:0000256" key="1">
    <source>
        <dbReference type="SAM" id="MobiDB-lite"/>
    </source>
</evidence>
<sequence>MESAQVETKKKVNTRHAGVALLTVVYLPSWQSEGNVSLCAFRTRSIIRSVSGLSTRGMARGQGGMQDAHPSGLPAWENMKGRRKEGAGGLMLHYVIAKHRSAPREEEESPLCRRSTAPPALMLVEWSQPNTKKPPNDTRGRDTACWLQMASLSFLTSPDQFHSPKSLLRTRGGAQNDH</sequence>
<feature type="region of interest" description="Disordered" evidence="1">
    <location>
        <begin position="157"/>
        <end position="178"/>
    </location>
</feature>
<keyword evidence="3" id="KW-1185">Reference proteome</keyword>
<gene>
    <name evidence="2" type="ORF">EYF80_015211</name>
</gene>
<name>A0A4Z2IBF6_9TELE</name>
<accession>A0A4Z2IBF6</accession>
<dbReference type="AlphaFoldDB" id="A0A4Z2IBF6"/>
<dbReference type="EMBL" id="SRLO01000112">
    <property type="protein sequence ID" value="TNN74664.1"/>
    <property type="molecule type" value="Genomic_DNA"/>
</dbReference>
<proteinExistence type="predicted"/>
<evidence type="ECO:0000313" key="2">
    <source>
        <dbReference type="EMBL" id="TNN74664.1"/>
    </source>
</evidence>
<comment type="caution">
    <text evidence="2">The sequence shown here is derived from an EMBL/GenBank/DDBJ whole genome shotgun (WGS) entry which is preliminary data.</text>
</comment>
<reference evidence="2 3" key="1">
    <citation type="submission" date="2019-03" db="EMBL/GenBank/DDBJ databases">
        <title>First draft genome of Liparis tanakae, snailfish: a comprehensive survey of snailfish specific genes.</title>
        <authorList>
            <person name="Kim W."/>
            <person name="Song I."/>
            <person name="Jeong J.-H."/>
            <person name="Kim D."/>
            <person name="Kim S."/>
            <person name="Ryu S."/>
            <person name="Song J.Y."/>
            <person name="Lee S.K."/>
        </authorList>
    </citation>
    <scope>NUCLEOTIDE SEQUENCE [LARGE SCALE GENOMIC DNA]</scope>
    <source>
        <tissue evidence="2">Muscle</tissue>
    </source>
</reference>
<evidence type="ECO:0000313" key="3">
    <source>
        <dbReference type="Proteomes" id="UP000314294"/>
    </source>
</evidence>